<evidence type="ECO:0000256" key="10">
    <source>
        <dbReference type="ARBA" id="ARBA00023034"/>
    </source>
</evidence>
<evidence type="ECO:0000313" key="16">
    <source>
        <dbReference type="Proteomes" id="UP000076925"/>
    </source>
</evidence>
<protein>
    <recommendedName>
        <fullName evidence="14">Peptide O-xylosyltransferase</fullName>
    </recommendedName>
</protein>
<keyword evidence="13" id="KW-0325">Glycoprotein</keyword>
<dbReference type="InterPro" id="IPR043538">
    <property type="entry name" value="XYLT"/>
</dbReference>
<evidence type="ECO:0000256" key="7">
    <source>
        <dbReference type="ARBA" id="ARBA00022824"/>
    </source>
</evidence>
<dbReference type="EMBL" id="ANNX02000020">
    <property type="protein sequence ID" value="KYC41555.1"/>
    <property type="molecule type" value="Genomic_DNA"/>
</dbReference>
<dbReference type="GO" id="GO:0050650">
    <property type="term" value="P:chondroitin sulfate proteoglycan biosynthetic process"/>
    <property type="evidence" value="ECO:0007669"/>
    <property type="project" value="TreeGrafter"/>
</dbReference>
<gene>
    <name evidence="15" type="ORF">WA1_16010</name>
</gene>
<evidence type="ECO:0000313" key="15">
    <source>
        <dbReference type="EMBL" id="KYC41555.1"/>
    </source>
</evidence>
<evidence type="ECO:0000256" key="11">
    <source>
        <dbReference type="ARBA" id="ARBA00023136"/>
    </source>
</evidence>
<evidence type="ECO:0000256" key="8">
    <source>
        <dbReference type="ARBA" id="ARBA00022968"/>
    </source>
</evidence>
<evidence type="ECO:0000256" key="4">
    <source>
        <dbReference type="ARBA" id="ARBA00022679"/>
    </source>
</evidence>
<dbReference type="Pfam" id="PF02485">
    <property type="entry name" value="Branch"/>
    <property type="match status" value="1"/>
</dbReference>
<keyword evidence="12" id="KW-1015">Disulfide bond</keyword>
<dbReference type="GO" id="GO:0046872">
    <property type="term" value="F:metal ion binding"/>
    <property type="evidence" value="ECO:0007669"/>
    <property type="project" value="UniProtKB-KW"/>
</dbReference>
<dbReference type="AlphaFoldDB" id="A0A139XA46"/>
<evidence type="ECO:0000256" key="9">
    <source>
        <dbReference type="ARBA" id="ARBA00022989"/>
    </source>
</evidence>
<keyword evidence="3" id="KW-0328">Glycosyltransferase</keyword>
<keyword evidence="7" id="KW-0256">Endoplasmic reticulum</keyword>
<dbReference type="STRING" id="128403.WA1_16010"/>
<evidence type="ECO:0000256" key="14">
    <source>
        <dbReference type="ARBA" id="ARBA00042865"/>
    </source>
</evidence>
<evidence type="ECO:0000256" key="1">
    <source>
        <dbReference type="ARBA" id="ARBA00004323"/>
    </source>
</evidence>
<organism evidence="15 16">
    <name type="scientific">Scytonema hofmannii PCC 7110</name>
    <dbReference type="NCBI Taxonomy" id="128403"/>
    <lineage>
        <taxon>Bacteria</taxon>
        <taxon>Bacillati</taxon>
        <taxon>Cyanobacteriota</taxon>
        <taxon>Cyanophyceae</taxon>
        <taxon>Nostocales</taxon>
        <taxon>Scytonemataceae</taxon>
        <taxon>Scytonema</taxon>
    </lineage>
</organism>
<dbReference type="InterPro" id="IPR003406">
    <property type="entry name" value="Glyco_trans_14"/>
</dbReference>
<evidence type="ECO:0000256" key="2">
    <source>
        <dbReference type="ARBA" id="ARBA00004648"/>
    </source>
</evidence>
<keyword evidence="9" id="KW-1133">Transmembrane helix</keyword>
<keyword evidence="11" id="KW-0472">Membrane</keyword>
<evidence type="ECO:0000256" key="13">
    <source>
        <dbReference type="ARBA" id="ARBA00023180"/>
    </source>
</evidence>
<reference evidence="15 16" key="1">
    <citation type="journal article" date="2013" name="Genome Biol. Evol.">
        <title>Genomes of Stigonematalean cyanobacteria (subsection V) and the evolution of oxygenic photosynthesis from prokaryotes to plastids.</title>
        <authorList>
            <person name="Dagan T."/>
            <person name="Roettger M."/>
            <person name="Stucken K."/>
            <person name="Landan G."/>
            <person name="Koch R."/>
            <person name="Major P."/>
            <person name="Gould S.B."/>
            <person name="Goremykin V.V."/>
            <person name="Rippka R."/>
            <person name="Tandeau de Marsac N."/>
            <person name="Gugger M."/>
            <person name="Lockhart P.J."/>
            <person name="Allen J.F."/>
            <person name="Brune I."/>
            <person name="Maus I."/>
            <person name="Puhler A."/>
            <person name="Martin W.F."/>
        </authorList>
    </citation>
    <scope>NUCLEOTIDE SEQUENCE [LARGE SCALE GENOMIC DNA]</scope>
    <source>
        <strain evidence="15 16">PCC 7110</strain>
    </source>
</reference>
<dbReference type="RefSeq" id="WP_017746440.1">
    <property type="nucleotide sequence ID" value="NZ_KQ976354.1"/>
</dbReference>
<evidence type="ECO:0000256" key="5">
    <source>
        <dbReference type="ARBA" id="ARBA00022692"/>
    </source>
</evidence>
<dbReference type="GO" id="GO:0015012">
    <property type="term" value="P:heparan sulfate proteoglycan biosynthetic process"/>
    <property type="evidence" value="ECO:0007669"/>
    <property type="project" value="TreeGrafter"/>
</dbReference>
<dbReference type="GO" id="GO:0030158">
    <property type="term" value="F:protein xylosyltransferase activity"/>
    <property type="evidence" value="ECO:0007669"/>
    <property type="project" value="InterPro"/>
</dbReference>
<keyword evidence="10" id="KW-0333">Golgi apparatus</keyword>
<keyword evidence="8" id="KW-0735">Signal-anchor</keyword>
<name>A0A139XA46_9CYAN</name>
<dbReference type="PANTHER" id="PTHR46025:SF3">
    <property type="entry name" value="XYLOSYLTRANSFERASE OXT"/>
    <property type="match status" value="1"/>
</dbReference>
<evidence type="ECO:0000256" key="6">
    <source>
        <dbReference type="ARBA" id="ARBA00022723"/>
    </source>
</evidence>
<dbReference type="GO" id="GO:0016020">
    <property type="term" value="C:membrane"/>
    <property type="evidence" value="ECO:0007669"/>
    <property type="project" value="InterPro"/>
</dbReference>
<dbReference type="OrthoDB" id="7943907at2"/>
<keyword evidence="5" id="KW-0812">Transmembrane</keyword>
<keyword evidence="6" id="KW-0479">Metal-binding</keyword>
<keyword evidence="4" id="KW-0808">Transferase</keyword>
<proteinExistence type="predicted"/>
<dbReference type="Proteomes" id="UP000076925">
    <property type="component" value="Unassembled WGS sequence"/>
</dbReference>
<comment type="subcellular location">
    <subcellularLocation>
        <location evidence="2">Endoplasmic reticulum membrane</location>
        <topology evidence="2">Single-pass type II membrane protein</topology>
    </subcellularLocation>
    <subcellularLocation>
        <location evidence="1">Golgi apparatus membrane</location>
        <topology evidence="1">Single-pass type II membrane protein</topology>
    </subcellularLocation>
</comment>
<evidence type="ECO:0000256" key="12">
    <source>
        <dbReference type="ARBA" id="ARBA00023157"/>
    </source>
</evidence>
<dbReference type="PANTHER" id="PTHR46025">
    <property type="entry name" value="XYLOSYLTRANSFERASE OXT"/>
    <property type="match status" value="1"/>
</dbReference>
<keyword evidence="16" id="KW-1185">Reference proteome</keyword>
<accession>A0A139XA46</accession>
<comment type="caution">
    <text evidence="15">The sequence shown here is derived from an EMBL/GenBank/DDBJ whole genome shotgun (WGS) entry which is preliminary data.</text>
</comment>
<sequence>MRIAYIILAHKNPTQLTRLILRLNNASHEAFFFIHIDGNTKPEVYNQFIEKLKHFSNIYFLKRYKTHWGDFNIVNATLEGIQQIFKLHLNFDYSVLLSGQDYPIKPVNEFKKFLKDNQGKEFIDFFSLYSKNKWVKELGHYPALKRINVWHFRFRGNHFHIPLKRKFPYGFEPYGGSQWWCLSKECLNYINQFVQSNSQFVNYFKYTYVPDEIFFQTIILNSQFKDRTINNNYRYIDWSKHNPTPPGILEEDDFDKLFKASHFFARKFDIVINSKILNLIDEKILDFQCY</sequence>
<evidence type="ECO:0000256" key="3">
    <source>
        <dbReference type="ARBA" id="ARBA00022676"/>
    </source>
</evidence>